<name>A0A1R0X5B1_9BACL</name>
<evidence type="ECO:0000256" key="2">
    <source>
        <dbReference type="ARBA" id="ARBA00022801"/>
    </source>
</evidence>
<feature type="domain" description="Glycoside hydrolase family 2 immunoglobulin-like beta-sandwich" evidence="4">
    <location>
        <begin position="186"/>
        <end position="283"/>
    </location>
</feature>
<dbReference type="Pfam" id="PF00703">
    <property type="entry name" value="Glyco_hydro_2"/>
    <property type="match status" value="1"/>
</dbReference>
<evidence type="ECO:0000313" key="8">
    <source>
        <dbReference type="Proteomes" id="UP000187465"/>
    </source>
</evidence>
<dbReference type="InterPro" id="IPR006103">
    <property type="entry name" value="Glyco_hydro_2_cat"/>
</dbReference>
<keyword evidence="2" id="KW-0378">Hydrolase</keyword>
<evidence type="ECO:0000259" key="6">
    <source>
        <dbReference type="Pfam" id="PF02837"/>
    </source>
</evidence>
<accession>A0A1R0X5B1</accession>
<evidence type="ECO:0000259" key="4">
    <source>
        <dbReference type="Pfam" id="PF00703"/>
    </source>
</evidence>
<reference evidence="7 8" key="1">
    <citation type="submission" date="2016-10" db="EMBL/GenBank/DDBJ databases">
        <title>Paenibacillus species isolates.</title>
        <authorList>
            <person name="Beno S.M."/>
        </authorList>
    </citation>
    <scope>NUCLEOTIDE SEQUENCE [LARGE SCALE GENOMIC DNA]</scope>
    <source>
        <strain evidence="7 8">FSL H7-0604</strain>
    </source>
</reference>
<dbReference type="Pfam" id="PF02837">
    <property type="entry name" value="Glyco_hydro_2_N"/>
    <property type="match status" value="1"/>
</dbReference>
<gene>
    <name evidence="7" type="ORF">BJP51_22600</name>
</gene>
<dbReference type="KEGG" id="pod:PODO_08135"/>
<dbReference type="EMBL" id="MKQP01000030">
    <property type="protein sequence ID" value="OMD29415.1"/>
    <property type="molecule type" value="Genomic_DNA"/>
</dbReference>
<proteinExistence type="inferred from homology"/>
<dbReference type="PANTHER" id="PTHR42732">
    <property type="entry name" value="BETA-GALACTOSIDASE"/>
    <property type="match status" value="1"/>
</dbReference>
<dbReference type="GO" id="GO:0005975">
    <property type="term" value="P:carbohydrate metabolic process"/>
    <property type="evidence" value="ECO:0007669"/>
    <property type="project" value="InterPro"/>
</dbReference>
<dbReference type="InterPro" id="IPR051913">
    <property type="entry name" value="GH2_Domain-Containing"/>
</dbReference>
<evidence type="ECO:0000256" key="1">
    <source>
        <dbReference type="ARBA" id="ARBA00007401"/>
    </source>
</evidence>
<evidence type="ECO:0000313" key="7">
    <source>
        <dbReference type="EMBL" id="OMD29415.1"/>
    </source>
</evidence>
<sequence>MTQQATLPRPEYPRPDFVRPEWINLNGQWQFEIDHGKSGKERGYPVNEHNLSGTITVPFCPESRLSGVEYKDFMAAVWYKREFTVPENWTNGRVILHFGAVDYMAEVWVNGVSVGTHRGGYTPFSFDITSNLLAGGNVITVYAEDDVRSGRQPRGKQSEQFHSHGCDYTRTTGIWQTVWLEQVPETYLSNLKVVADPDNGCVHLEMKVQGNVAGDTLSATALYGGKPVGDSSVIVSGPSIKLTIPLSEIHLWEVGNARLYDLKLSLHCQGRESDVVHSYFGLRTVRLDGMAFRINGKSLFQRLVLDQGFYPEGIYTAPTDEDLRRDIEISMGLGFNGARLHEKIFEPRYLYWADQLGYLVWGEHANWGLNITGADSLSHFLPEWLEGMQRDFNHPALIGWCPFNETWDRDGVKQHNAVLQIVYDVTKRMDPTRPVIDTSGNFHVATDIFDLHDYDQNPQTFRDRYEPMKHGGQVFNTFPDRQTYEGQPYFISEYGGIWWNPQQKDEKSWGYGDRPTSEQMFIERYEGLTNVLLDHPLMFGFCYTQLYDVEQEVNGLYTYDRQPKFDPERIRRINARKAAIED</sequence>
<dbReference type="RefSeq" id="WP_036680978.1">
    <property type="nucleotide sequence ID" value="NZ_CP009428.1"/>
</dbReference>
<feature type="domain" description="Glycosyl hydrolases family 2 sugar binding" evidence="6">
    <location>
        <begin position="71"/>
        <end position="181"/>
    </location>
</feature>
<comment type="similarity">
    <text evidence="1">Belongs to the glycosyl hydrolase 2 family.</text>
</comment>
<organism evidence="7 8">
    <name type="scientific">Paenibacillus odorifer</name>
    <dbReference type="NCBI Taxonomy" id="189426"/>
    <lineage>
        <taxon>Bacteria</taxon>
        <taxon>Bacillati</taxon>
        <taxon>Bacillota</taxon>
        <taxon>Bacilli</taxon>
        <taxon>Bacillales</taxon>
        <taxon>Paenibacillaceae</taxon>
        <taxon>Paenibacillus</taxon>
    </lineage>
</organism>
<dbReference type="PANTHER" id="PTHR42732:SF3">
    <property type="entry name" value="HYDROLASE"/>
    <property type="match status" value="1"/>
</dbReference>
<dbReference type="Proteomes" id="UP000187465">
    <property type="component" value="Unassembled WGS sequence"/>
</dbReference>
<dbReference type="Gene3D" id="2.60.120.260">
    <property type="entry name" value="Galactose-binding domain-like"/>
    <property type="match status" value="1"/>
</dbReference>
<keyword evidence="3" id="KW-0326">Glycosidase</keyword>
<dbReference type="InterPro" id="IPR008979">
    <property type="entry name" value="Galactose-bd-like_sf"/>
</dbReference>
<evidence type="ECO:0000259" key="5">
    <source>
        <dbReference type="Pfam" id="PF02836"/>
    </source>
</evidence>
<dbReference type="Gene3D" id="2.60.40.10">
    <property type="entry name" value="Immunoglobulins"/>
    <property type="match status" value="1"/>
</dbReference>
<dbReference type="SUPFAM" id="SSF51445">
    <property type="entry name" value="(Trans)glycosidases"/>
    <property type="match status" value="1"/>
</dbReference>
<dbReference type="Pfam" id="PF02836">
    <property type="entry name" value="Glyco_hydro_2_C"/>
    <property type="match status" value="1"/>
</dbReference>
<feature type="domain" description="Glycoside hydrolase family 2 catalytic" evidence="5">
    <location>
        <begin position="321"/>
        <end position="564"/>
    </location>
</feature>
<comment type="caution">
    <text evidence="7">The sequence shown here is derived from an EMBL/GenBank/DDBJ whole genome shotgun (WGS) entry which is preliminary data.</text>
</comment>
<dbReference type="GO" id="GO:0004553">
    <property type="term" value="F:hydrolase activity, hydrolyzing O-glycosyl compounds"/>
    <property type="evidence" value="ECO:0007669"/>
    <property type="project" value="InterPro"/>
</dbReference>
<dbReference type="GeneID" id="31570198"/>
<dbReference type="InterPro" id="IPR006104">
    <property type="entry name" value="Glyco_hydro_2_N"/>
</dbReference>
<dbReference type="AlphaFoldDB" id="A0A1R0X5B1"/>
<dbReference type="InterPro" id="IPR006102">
    <property type="entry name" value="Ig-like_GH2"/>
</dbReference>
<dbReference type="InterPro" id="IPR036156">
    <property type="entry name" value="Beta-gal/glucu_dom_sf"/>
</dbReference>
<evidence type="ECO:0000256" key="3">
    <source>
        <dbReference type="ARBA" id="ARBA00023295"/>
    </source>
</evidence>
<dbReference type="InterPro" id="IPR013783">
    <property type="entry name" value="Ig-like_fold"/>
</dbReference>
<dbReference type="Gene3D" id="3.20.20.80">
    <property type="entry name" value="Glycosidases"/>
    <property type="match status" value="1"/>
</dbReference>
<dbReference type="InterPro" id="IPR017853">
    <property type="entry name" value="GH"/>
</dbReference>
<dbReference type="SUPFAM" id="SSF49303">
    <property type="entry name" value="beta-Galactosidase/glucuronidase domain"/>
    <property type="match status" value="1"/>
</dbReference>
<protein>
    <submittedName>
        <fullName evidence="7">Beta-galactosidase</fullName>
    </submittedName>
</protein>
<dbReference type="SUPFAM" id="SSF49785">
    <property type="entry name" value="Galactose-binding domain-like"/>
    <property type="match status" value="1"/>
</dbReference>